<reference evidence="2" key="1">
    <citation type="submission" date="2023-06" db="EMBL/GenBank/DDBJ databases">
        <authorList>
            <consortium name="Lawrence Berkeley National Laboratory"/>
            <person name="Ahrendt S."/>
            <person name="Sahu N."/>
            <person name="Indic B."/>
            <person name="Wong-Bajracharya J."/>
            <person name="Merenyi Z."/>
            <person name="Ke H.-M."/>
            <person name="Monk M."/>
            <person name="Kocsube S."/>
            <person name="Drula E."/>
            <person name="Lipzen A."/>
            <person name="Balint B."/>
            <person name="Henrissat B."/>
            <person name="Andreopoulos B."/>
            <person name="Martin F.M."/>
            <person name="Harder C.B."/>
            <person name="Rigling D."/>
            <person name="Ford K.L."/>
            <person name="Foster G.D."/>
            <person name="Pangilinan J."/>
            <person name="Papanicolaou A."/>
            <person name="Barry K."/>
            <person name="LaButti K."/>
            <person name="Viragh M."/>
            <person name="Koriabine M."/>
            <person name="Yan M."/>
            <person name="Riley R."/>
            <person name="Champramary S."/>
            <person name="Plett K.L."/>
            <person name="Tsai I.J."/>
            <person name="Slot J."/>
            <person name="Sipos G."/>
            <person name="Plett J."/>
            <person name="Nagy L.G."/>
            <person name="Grigoriev I.V."/>
        </authorList>
    </citation>
    <scope>NUCLEOTIDE SEQUENCE</scope>
    <source>
        <strain evidence="2">ICMP 16352</strain>
    </source>
</reference>
<evidence type="ECO:0000313" key="3">
    <source>
        <dbReference type="Proteomes" id="UP001175227"/>
    </source>
</evidence>
<proteinExistence type="predicted"/>
<feature type="compositionally biased region" description="Pro residues" evidence="1">
    <location>
        <begin position="208"/>
        <end position="217"/>
    </location>
</feature>
<dbReference type="EMBL" id="JAUEPR010000042">
    <property type="protein sequence ID" value="KAK0472244.1"/>
    <property type="molecule type" value="Genomic_DNA"/>
</dbReference>
<protein>
    <submittedName>
        <fullName evidence="2">Uncharacterized protein</fullName>
    </submittedName>
</protein>
<sequence>MTNFIDAPRQGYCLLQASEGFFCVDPNPLVDSGGSTGIFWHATCATMRVKHAQLVLGGLGLVHNDYLQYDGTDSSLQLNIQTRGSNLLQTALTWLDESVCAASLLHLAYSAGFEGAWPFLAPLVANIGYKLYNLQRGCHGYLQMPTPELPSSLLSYKSVKSSSEYRLVSMIYAVPGSSPLDDPRRTIAAPFPVREVRRRSESNLRPQGFPPVEPPKN</sequence>
<evidence type="ECO:0000256" key="1">
    <source>
        <dbReference type="SAM" id="MobiDB-lite"/>
    </source>
</evidence>
<name>A0AA39U7B3_9AGAR</name>
<gene>
    <name evidence="2" type="ORF">IW261DRAFT_1424463</name>
</gene>
<evidence type="ECO:0000313" key="2">
    <source>
        <dbReference type="EMBL" id="KAK0472244.1"/>
    </source>
</evidence>
<dbReference type="AlphaFoldDB" id="A0AA39U7B3"/>
<keyword evidence="3" id="KW-1185">Reference proteome</keyword>
<accession>A0AA39U7B3</accession>
<organism evidence="2 3">
    <name type="scientific">Armillaria novae-zelandiae</name>
    <dbReference type="NCBI Taxonomy" id="153914"/>
    <lineage>
        <taxon>Eukaryota</taxon>
        <taxon>Fungi</taxon>
        <taxon>Dikarya</taxon>
        <taxon>Basidiomycota</taxon>
        <taxon>Agaricomycotina</taxon>
        <taxon>Agaricomycetes</taxon>
        <taxon>Agaricomycetidae</taxon>
        <taxon>Agaricales</taxon>
        <taxon>Marasmiineae</taxon>
        <taxon>Physalacriaceae</taxon>
        <taxon>Armillaria</taxon>
    </lineage>
</organism>
<dbReference type="Proteomes" id="UP001175227">
    <property type="component" value="Unassembled WGS sequence"/>
</dbReference>
<comment type="caution">
    <text evidence="2">The sequence shown here is derived from an EMBL/GenBank/DDBJ whole genome shotgun (WGS) entry which is preliminary data.</text>
</comment>
<feature type="region of interest" description="Disordered" evidence="1">
    <location>
        <begin position="197"/>
        <end position="217"/>
    </location>
</feature>